<reference evidence="2 3" key="1">
    <citation type="journal article" date="2012" name="Appl. Environ. Microbiol.">
        <title>Short-read sequencing for genomic analysis of the brown rot fungus Fibroporia radiculosa.</title>
        <authorList>
            <person name="Tang J.D."/>
            <person name="Perkins A.D."/>
            <person name="Sonstegard T.S."/>
            <person name="Schroeder S.G."/>
            <person name="Burgess S.C."/>
            <person name="Diehl S.V."/>
        </authorList>
    </citation>
    <scope>NUCLEOTIDE SEQUENCE [LARGE SCALE GENOMIC DNA]</scope>
    <source>
        <strain evidence="2 3">TFFH 294</strain>
    </source>
</reference>
<protein>
    <submittedName>
        <fullName evidence="2">Uncharacterized protein</fullName>
    </submittedName>
</protein>
<feature type="compositionally biased region" description="Low complexity" evidence="1">
    <location>
        <begin position="226"/>
        <end position="235"/>
    </location>
</feature>
<dbReference type="GeneID" id="24095386"/>
<feature type="region of interest" description="Disordered" evidence="1">
    <location>
        <begin position="48"/>
        <end position="89"/>
    </location>
</feature>
<evidence type="ECO:0000313" key="2">
    <source>
        <dbReference type="EMBL" id="CCM00475.1"/>
    </source>
</evidence>
<keyword evidence="3" id="KW-1185">Reference proteome</keyword>
<evidence type="ECO:0000256" key="1">
    <source>
        <dbReference type="SAM" id="MobiDB-lite"/>
    </source>
</evidence>
<dbReference type="InParanoid" id="J4GMX4"/>
<sequence length="363" mass="39181">MPAPAAIYIVGAVSVIAAVFAFKEFVYEPHIAPRIEVWAESFVERRRRQRQQRHGPTLASPVNEGGNENRPRRSANPTGDHRPATPSDDLSVELNQFSVHQQTGRSDGQTSGGLRLRPTAAVMEESNLFIPFTPITPTRALSDSSISSSPRSPTHEPLPSGSPPTAELPPPYRPSAAAAPSPERPGASSTSSTYVYSPRRPTPLSPSAVSARATTPSLAHPKLTHSSPSSRASSPDVPAMYNTALMGSGSIAVERTPLGDVRSFPTSRIQSPFSDNYSIVARSPTFSARSDAPSSALHLEEEESELDMLSDMDTDEDVLSLRSEIFSPEQVGRRVLTSDVEFLYGSDTETESWASTGRRTPEM</sequence>
<dbReference type="EMBL" id="HE796986">
    <property type="protein sequence ID" value="CCM00475.1"/>
    <property type="molecule type" value="Genomic_DNA"/>
</dbReference>
<dbReference type="OrthoDB" id="3246206at2759"/>
<accession>J4GMX4</accession>
<feature type="compositionally biased region" description="Low complexity" evidence="1">
    <location>
        <begin position="174"/>
        <end position="189"/>
    </location>
</feature>
<proteinExistence type="predicted"/>
<dbReference type="Proteomes" id="UP000006352">
    <property type="component" value="Unassembled WGS sequence"/>
</dbReference>
<feature type="compositionally biased region" description="Pro residues" evidence="1">
    <location>
        <begin position="160"/>
        <end position="173"/>
    </location>
</feature>
<dbReference type="HOGENOM" id="CLU_806852_0_0_1"/>
<dbReference type="RefSeq" id="XP_012179758.1">
    <property type="nucleotide sequence ID" value="XM_012324368.1"/>
</dbReference>
<feature type="compositionally biased region" description="Polar residues" evidence="1">
    <location>
        <begin position="205"/>
        <end position="217"/>
    </location>
</feature>
<gene>
    <name evidence="2" type="ORF">FIBRA_02508</name>
</gene>
<name>J4GMX4_9APHY</name>
<dbReference type="AlphaFoldDB" id="J4GMX4"/>
<feature type="region of interest" description="Disordered" evidence="1">
    <location>
        <begin position="134"/>
        <end position="238"/>
    </location>
</feature>
<feature type="compositionally biased region" description="Low complexity" evidence="1">
    <location>
        <begin position="142"/>
        <end position="152"/>
    </location>
</feature>
<organism evidence="2 3">
    <name type="scientific">Fibroporia radiculosa</name>
    <dbReference type="NCBI Taxonomy" id="599839"/>
    <lineage>
        <taxon>Eukaryota</taxon>
        <taxon>Fungi</taxon>
        <taxon>Dikarya</taxon>
        <taxon>Basidiomycota</taxon>
        <taxon>Agaricomycotina</taxon>
        <taxon>Agaricomycetes</taxon>
        <taxon>Polyporales</taxon>
        <taxon>Fibroporiaceae</taxon>
        <taxon>Fibroporia</taxon>
    </lineage>
</organism>
<evidence type="ECO:0000313" key="3">
    <source>
        <dbReference type="Proteomes" id="UP000006352"/>
    </source>
</evidence>